<evidence type="ECO:0000259" key="2">
    <source>
        <dbReference type="PROSITE" id="PS50532"/>
    </source>
</evidence>
<evidence type="ECO:0000313" key="4">
    <source>
        <dbReference type="EMBL" id="TCO74290.1"/>
    </source>
</evidence>
<dbReference type="NCBIfam" id="NF033546">
    <property type="entry name" value="transpos_IS21"/>
    <property type="match status" value="1"/>
</dbReference>
<dbReference type="GO" id="GO:0015074">
    <property type="term" value="P:DNA integration"/>
    <property type="evidence" value="ECO:0007669"/>
    <property type="project" value="InterPro"/>
</dbReference>
<name>A0A4V2SB99_9GAMM</name>
<feature type="domain" description="HTH IS408-type" evidence="2">
    <location>
        <begin position="4"/>
        <end position="85"/>
    </location>
</feature>
<dbReference type="InterPro" id="IPR054353">
    <property type="entry name" value="IstA-like_C"/>
</dbReference>
<feature type="region of interest" description="Disordered" evidence="1">
    <location>
        <begin position="486"/>
        <end position="506"/>
    </location>
</feature>
<evidence type="ECO:0000259" key="3">
    <source>
        <dbReference type="PROSITE" id="PS50994"/>
    </source>
</evidence>
<dbReference type="PANTHER" id="PTHR35004:SF8">
    <property type="entry name" value="TRANSPOSASE RV3428C-RELATED"/>
    <property type="match status" value="1"/>
</dbReference>
<dbReference type="AlphaFoldDB" id="A0A4V2SB99"/>
<dbReference type="Gene3D" id="1.10.10.60">
    <property type="entry name" value="Homeodomain-like"/>
    <property type="match status" value="1"/>
</dbReference>
<dbReference type="PROSITE" id="PS50994">
    <property type="entry name" value="INTEGRASE"/>
    <property type="match status" value="1"/>
</dbReference>
<proteinExistence type="predicted"/>
<reference evidence="4 5" key="1">
    <citation type="submission" date="2019-03" db="EMBL/GenBank/DDBJ databases">
        <title>Genomic Encyclopedia of Type Strains, Phase IV (KMG-IV): sequencing the most valuable type-strain genomes for metagenomic binning, comparative biology and taxonomic classification.</title>
        <authorList>
            <person name="Goeker M."/>
        </authorList>
    </citation>
    <scope>NUCLEOTIDE SEQUENCE [LARGE SCALE GENOMIC DNA]</scope>
    <source>
        <strain evidence="4 5">DSM 23344</strain>
    </source>
</reference>
<feature type="domain" description="Integrase catalytic" evidence="3">
    <location>
        <begin position="129"/>
        <end position="318"/>
    </location>
</feature>
<protein>
    <submittedName>
        <fullName evidence="4">Transposase</fullName>
    </submittedName>
</protein>
<dbReference type="Pfam" id="PF00665">
    <property type="entry name" value="rve"/>
    <property type="match status" value="1"/>
</dbReference>
<dbReference type="PROSITE" id="PS50532">
    <property type="entry name" value="HTH_IS408"/>
    <property type="match status" value="1"/>
</dbReference>
<dbReference type="InterPro" id="IPR001584">
    <property type="entry name" value="Integrase_cat-core"/>
</dbReference>
<gene>
    <name evidence="4" type="ORF">EV688_1143</name>
</gene>
<dbReference type="InterPro" id="IPR017895">
    <property type="entry name" value="HTH_IS408/IS1162_type"/>
</dbReference>
<sequence length="506" mass="57991">MRKIKEVLRLKWGAGMSNRQIATSCGIGRPTVGEYLRRAQEAGVSWPLPVGLDDTRLERLLFPPPPDLPAQDRGIPDWLVIHQELKHKHVTLFLLWQEYREANPDGYQYSWFCEHYRAWQGKLDVVMRQDHRAGEKLFVDYAGQTVPVIDRVTGEVRGAQIFVAVLGASNYTFAEATWTQGLPDWIGSHVRAFRFLGGVPELVVPDNLRAGVSKAHRYEPDTNPTYQDMASHYGVAVLPARVRKPRDKAKVEGGVLVVERWILAALRHRQFFSLLELNDAIGKLLVKLNARPFRKVPGCRQEHFEQWDRPALQPLPAEPYVYAEWKKARVHIDYHVAVDGHYYSVPHALIKREVEVRMTVNTLECFYRGERVASHQRSNLKGRHTTVSAHMPESHRQAGEWSPERLLKWAAQTGPATEKLIRTVMASRKHPQQAYRSCLGILRLGKAYGEARLEAACRRALMLGSCRYKSIESILKHRLDEQPLEEQQELALPDTHDNIRGPAYYH</sequence>
<dbReference type="EMBL" id="SLWX01000014">
    <property type="protein sequence ID" value="TCO74290.1"/>
    <property type="molecule type" value="Genomic_DNA"/>
</dbReference>
<comment type="caution">
    <text evidence="4">The sequence shown here is derived from an EMBL/GenBank/DDBJ whole genome shotgun (WGS) entry which is preliminary data.</text>
</comment>
<accession>A0A4V2SB99</accession>
<dbReference type="Proteomes" id="UP000294980">
    <property type="component" value="Unassembled WGS sequence"/>
</dbReference>
<organism evidence="4 5">
    <name type="scientific">Chromatocurvus halotolerans</name>
    <dbReference type="NCBI Taxonomy" id="1132028"/>
    <lineage>
        <taxon>Bacteria</taxon>
        <taxon>Pseudomonadati</taxon>
        <taxon>Pseudomonadota</taxon>
        <taxon>Gammaproteobacteria</taxon>
        <taxon>Cellvibrionales</taxon>
        <taxon>Halieaceae</taxon>
        <taxon>Chromatocurvus</taxon>
    </lineage>
</organism>
<dbReference type="Pfam" id="PF22483">
    <property type="entry name" value="Mu-transpos_C_2"/>
    <property type="match status" value="1"/>
</dbReference>
<evidence type="ECO:0000256" key="1">
    <source>
        <dbReference type="SAM" id="MobiDB-lite"/>
    </source>
</evidence>
<keyword evidence="5" id="KW-1185">Reference proteome</keyword>
<evidence type="ECO:0000313" key="5">
    <source>
        <dbReference type="Proteomes" id="UP000294980"/>
    </source>
</evidence>
<dbReference type="PANTHER" id="PTHR35004">
    <property type="entry name" value="TRANSPOSASE RV3428C-RELATED"/>
    <property type="match status" value="1"/>
</dbReference>